<dbReference type="GO" id="GO:0017056">
    <property type="term" value="F:structural constituent of nuclear pore"/>
    <property type="evidence" value="ECO:0007669"/>
    <property type="project" value="InterPro"/>
</dbReference>
<accession>A0A0A9A9D5</accession>
<sequence length="186" mass="21120">MWILKLQEEIVQHDPEYAQGKYTDKLLDPSELVEMCLKRDRELSLKAFEVFSSTSSSFRSSNRALLEACWMNAANQDDWVKLSQASTSEGWSDEVIQESLQGTVLFNASRLCYCPDGVVYDGKFEDVLPLKKEDVHLRGLESECFSVEEVLMQHKDFPDAGKLMMTAVIMGKELSYTVAEPVDMDS</sequence>
<reference evidence="4" key="1">
    <citation type="submission" date="2014-09" db="EMBL/GenBank/DDBJ databases">
        <authorList>
            <person name="Magalhaes I.L.F."/>
            <person name="Oliveira U."/>
            <person name="Santos F.R."/>
            <person name="Vidigal T.H.D.A."/>
            <person name="Brescovit A.D."/>
            <person name="Santos A.J."/>
        </authorList>
    </citation>
    <scope>NUCLEOTIDE SEQUENCE</scope>
    <source>
        <tissue evidence="4">Shoot tissue taken approximately 20 cm above the soil surface</tissue>
    </source>
</reference>
<dbReference type="InterPro" id="IPR037624">
    <property type="entry name" value="Nup133-like"/>
</dbReference>
<dbReference type="EMBL" id="GBRH01249586">
    <property type="protein sequence ID" value="JAD48309.1"/>
    <property type="molecule type" value="Transcribed_RNA"/>
</dbReference>
<reference evidence="4" key="2">
    <citation type="journal article" date="2015" name="Data Brief">
        <title>Shoot transcriptome of the giant reed, Arundo donax.</title>
        <authorList>
            <person name="Barrero R.A."/>
            <person name="Guerrero F.D."/>
            <person name="Moolhuijzen P."/>
            <person name="Goolsby J.A."/>
            <person name="Tidwell J."/>
            <person name="Bellgard S.E."/>
            <person name="Bellgard M.I."/>
        </authorList>
    </citation>
    <scope>NUCLEOTIDE SEQUENCE</scope>
    <source>
        <tissue evidence="4">Shoot tissue taken approximately 20 cm above the soil surface</tissue>
    </source>
</reference>
<dbReference type="GO" id="GO:0000972">
    <property type="term" value="P:transcription-dependent tethering of RNA polymerase II gene DNA at nuclear periphery"/>
    <property type="evidence" value="ECO:0007669"/>
    <property type="project" value="TreeGrafter"/>
</dbReference>
<proteinExistence type="predicted"/>
<dbReference type="PANTHER" id="PTHR13405:SF11">
    <property type="entry name" value="NUCLEAR PORE COMPLEX PROTEIN NUP133"/>
    <property type="match status" value="1"/>
</dbReference>
<dbReference type="AlphaFoldDB" id="A0A0A9A9D5"/>
<evidence type="ECO:0000256" key="2">
    <source>
        <dbReference type="ARBA" id="ARBA00022448"/>
    </source>
</evidence>
<name>A0A0A9A9D5_ARUDO</name>
<protein>
    <submittedName>
        <fullName evidence="4">Uncharacterized protein</fullName>
    </submittedName>
</protein>
<dbReference type="GO" id="GO:0006606">
    <property type="term" value="P:protein import into nucleus"/>
    <property type="evidence" value="ECO:0007669"/>
    <property type="project" value="TreeGrafter"/>
</dbReference>
<dbReference type="GO" id="GO:0016973">
    <property type="term" value="P:poly(A)+ mRNA export from nucleus"/>
    <property type="evidence" value="ECO:0007669"/>
    <property type="project" value="TreeGrafter"/>
</dbReference>
<evidence type="ECO:0000256" key="1">
    <source>
        <dbReference type="ARBA" id="ARBA00004123"/>
    </source>
</evidence>
<keyword evidence="3" id="KW-0539">Nucleus</keyword>
<dbReference type="GO" id="GO:0031080">
    <property type="term" value="C:nuclear pore outer ring"/>
    <property type="evidence" value="ECO:0007669"/>
    <property type="project" value="TreeGrafter"/>
</dbReference>
<dbReference type="PANTHER" id="PTHR13405">
    <property type="entry name" value="NUCLEAR PORE COMPLEX PROTEIN NUP133"/>
    <property type="match status" value="1"/>
</dbReference>
<comment type="subcellular location">
    <subcellularLocation>
        <location evidence="1">Nucleus</location>
    </subcellularLocation>
</comment>
<evidence type="ECO:0000256" key="3">
    <source>
        <dbReference type="ARBA" id="ARBA00023242"/>
    </source>
</evidence>
<evidence type="ECO:0000313" key="4">
    <source>
        <dbReference type="EMBL" id="JAD48309.1"/>
    </source>
</evidence>
<keyword evidence="2" id="KW-0813">Transport</keyword>
<organism evidence="4">
    <name type="scientific">Arundo donax</name>
    <name type="common">Giant reed</name>
    <name type="synonym">Donax arundinaceus</name>
    <dbReference type="NCBI Taxonomy" id="35708"/>
    <lineage>
        <taxon>Eukaryota</taxon>
        <taxon>Viridiplantae</taxon>
        <taxon>Streptophyta</taxon>
        <taxon>Embryophyta</taxon>
        <taxon>Tracheophyta</taxon>
        <taxon>Spermatophyta</taxon>
        <taxon>Magnoliopsida</taxon>
        <taxon>Liliopsida</taxon>
        <taxon>Poales</taxon>
        <taxon>Poaceae</taxon>
        <taxon>PACMAD clade</taxon>
        <taxon>Arundinoideae</taxon>
        <taxon>Arundineae</taxon>
        <taxon>Arundo</taxon>
    </lineage>
</organism>